<dbReference type="InterPro" id="IPR012349">
    <property type="entry name" value="Split_barrel_FMN-bd"/>
</dbReference>
<evidence type="ECO:0000313" key="4">
    <source>
        <dbReference type="Proteomes" id="UP000680279"/>
    </source>
</evidence>
<dbReference type="SMART" id="SM00903">
    <property type="entry name" value="Flavin_Reduct"/>
    <property type="match status" value="1"/>
</dbReference>
<gene>
    <name evidence="3" type="ORF">J1TS3_18830</name>
</gene>
<evidence type="ECO:0000256" key="1">
    <source>
        <dbReference type="ARBA" id="ARBA00023002"/>
    </source>
</evidence>
<accession>A0ABQ4K4U5</accession>
<dbReference type="Proteomes" id="UP000680279">
    <property type="component" value="Unassembled WGS sequence"/>
</dbReference>
<evidence type="ECO:0000259" key="2">
    <source>
        <dbReference type="SMART" id="SM00903"/>
    </source>
</evidence>
<feature type="domain" description="Flavin reductase like" evidence="2">
    <location>
        <begin position="10"/>
        <end position="150"/>
    </location>
</feature>
<dbReference type="PANTHER" id="PTHR30466:SF1">
    <property type="entry name" value="FMN REDUCTASE (NADH) RUTF"/>
    <property type="match status" value="1"/>
</dbReference>
<dbReference type="SUPFAM" id="SSF50475">
    <property type="entry name" value="FMN-binding split barrel"/>
    <property type="match status" value="1"/>
</dbReference>
<dbReference type="EMBL" id="BOQT01000005">
    <property type="protein sequence ID" value="GIN20749.1"/>
    <property type="molecule type" value="Genomic_DNA"/>
</dbReference>
<dbReference type="RefSeq" id="WP_212962847.1">
    <property type="nucleotide sequence ID" value="NZ_BOQT01000005.1"/>
</dbReference>
<dbReference type="Gene3D" id="2.30.110.10">
    <property type="entry name" value="Electron Transport, Fmn-binding Protein, Chain A"/>
    <property type="match status" value="1"/>
</dbReference>
<comment type="caution">
    <text evidence="3">The sequence shown here is derived from an EMBL/GenBank/DDBJ whole genome shotgun (WGS) entry which is preliminary data.</text>
</comment>
<keyword evidence="4" id="KW-1185">Reference proteome</keyword>
<reference evidence="3 4" key="1">
    <citation type="submission" date="2021-03" db="EMBL/GenBank/DDBJ databases">
        <title>Antimicrobial resistance genes in bacteria isolated from Japanese honey, and their potential for conferring macrolide and lincosamide resistance in the American foulbrood pathogen Paenibacillus larvae.</title>
        <authorList>
            <person name="Okamoto M."/>
            <person name="Kumagai M."/>
            <person name="Kanamori H."/>
            <person name="Takamatsu D."/>
        </authorList>
    </citation>
    <scope>NUCLEOTIDE SEQUENCE [LARGE SCALE GENOMIC DNA]</scope>
    <source>
        <strain evidence="3 4">J1TS3</strain>
    </source>
</reference>
<protein>
    <submittedName>
        <fullName evidence="3">Flavin oxidoreductase</fullName>
    </submittedName>
</protein>
<keyword evidence="1" id="KW-0560">Oxidoreductase</keyword>
<dbReference type="InterPro" id="IPR050268">
    <property type="entry name" value="NADH-dep_flavin_reductase"/>
</dbReference>
<dbReference type="InterPro" id="IPR002563">
    <property type="entry name" value="Flavin_Rdtase-like_dom"/>
</dbReference>
<dbReference type="Pfam" id="PF01613">
    <property type="entry name" value="Flavin_Reduct"/>
    <property type="match status" value="1"/>
</dbReference>
<proteinExistence type="predicted"/>
<name>A0ABQ4K4U5_9BACI</name>
<evidence type="ECO:0000313" key="3">
    <source>
        <dbReference type="EMBL" id="GIN20749.1"/>
    </source>
</evidence>
<sequence length="152" mass="16791">MEDRLFRTAMGKFATGVTVITTKVGENLHGMTANAFMSVSLNPKLVLISIGEKANMNQLIKESGKFAVSVLNESQQDLSAYFAGQIKEERNVKFDTFNEMPVIKDALVNLTCNVHESVIAGDHTLYIGEVTDLRVEDGEPLGFFEGKYKKVV</sequence>
<organism evidence="3 4">
    <name type="scientific">Siminovitchia fordii</name>
    <dbReference type="NCBI Taxonomy" id="254759"/>
    <lineage>
        <taxon>Bacteria</taxon>
        <taxon>Bacillati</taxon>
        <taxon>Bacillota</taxon>
        <taxon>Bacilli</taxon>
        <taxon>Bacillales</taxon>
        <taxon>Bacillaceae</taxon>
        <taxon>Siminovitchia</taxon>
    </lineage>
</organism>
<dbReference type="PANTHER" id="PTHR30466">
    <property type="entry name" value="FLAVIN REDUCTASE"/>
    <property type="match status" value="1"/>
</dbReference>